<comment type="caution">
    <text evidence="1">The sequence shown here is derived from an EMBL/GenBank/DDBJ whole genome shotgun (WGS) entry which is preliminary data.</text>
</comment>
<organism evidence="1 2">
    <name type="scientific">Marinithermofilum abyssi</name>
    <dbReference type="NCBI Taxonomy" id="1571185"/>
    <lineage>
        <taxon>Bacteria</taxon>
        <taxon>Bacillati</taxon>
        <taxon>Bacillota</taxon>
        <taxon>Bacilli</taxon>
        <taxon>Bacillales</taxon>
        <taxon>Thermoactinomycetaceae</taxon>
        <taxon>Marinithermofilum</taxon>
    </lineage>
</organism>
<dbReference type="EMBL" id="BMHQ01000007">
    <property type="protein sequence ID" value="GGE19144.1"/>
    <property type="molecule type" value="Genomic_DNA"/>
</dbReference>
<gene>
    <name evidence="1" type="ORF">GCM10011571_21330</name>
</gene>
<reference evidence="1" key="2">
    <citation type="submission" date="2020-09" db="EMBL/GenBank/DDBJ databases">
        <authorList>
            <person name="Sun Q."/>
            <person name="Zhou Y."/>
        </authorList>
    </citation>
    <scope>NUCLEOTIDE SEQUENCE</scope>
    <source>
        <strain evidence="1">CGMCC 1.15179</strain>
    </source>
</reference>
<reference evidence="1" key="1">
    <citation type="journal article" date="2014" name="Int. J. Syst. Evol. Microbiol.">
        <title>Complete genome sequence of Corynebacterium casei LMG S-19264T (=DSM 44701T), isolated from a smear-ripened cheese.</title>
        <authorList>
            <consortium name="US DOE Joint Genome Institute (JGI-PGF)"/>
            <person name="Walter F."/>
            <person name="Albersmeier A."/>
            <person name="Kalinowski J."/>
            <person name="Ruckert C."/>
        </authorList>
    </citation>
    <scope>NUCLEOTIDE SEQUENCE</scope>
    <source>
        <strain evidence="1">CGMCC 1.15179</strain>
    </source>
</reference>
<protein>
    <submittedName>
        <fullName evidence="1">Uncharacterized protein</fullName>
    </submittedName>
</protein>
<keyword evidence="2" id="KW-1185">Reference proteome</keyword>
<proteinExistence type="predicted"/>
<dbReference type="Proteomes" id="UP000625210">
    <property type="component" value="Unassembled WGS sequence"/>
</dbReference>
<sequence length="140" mass="16030">MADLSVQSLSTYLSARNAVTPKKNPIPNDQSIRAAIVILWGRLVYPQLDPEMKETKGKQNVSISEIYRLFHEHLGSKKEWDHILTVLHRLDYIRMQGEDTVTAGTRLWTAVDGSKLFAVFRSSVLARKMYQSEKKQPDET</sequence>
<evidence type="ECO:0000313" key="1">
    <source>
        <dbReference type="EMBL" id="GGE19144.1"/>
    </source>
</evidence>
<dbReference type="RefSeq" id="WP_188647879.1">
    <property type="nucleotide sequence ID" value="NZ_BMHQ01000007.1"/>
</dbReference>
<evidence type="ECO:0000313" key="2">
    <source>
        <dbReference type="Proteomes" id="UP000625210"/>
    </source>
</evidence>
<dbReference type="AlphaFoldDB" id="A0A8J2VIB0"/>
<name>A0A8J2VIB0_9BACL</name>
<accession>A0A8J2VIB0</accession>